<dbReference type="EMBL" id="AP019297">
    <property type="protein sequence ID" value="BBG95393.1"/>
    <property type="molecule type" value="Genomic_DNA"/>
</dbReference>
<dbReference type="GO" id="GO:0005635">
    <property type="term" value="C:nuclear envelope"/>
    <property type="evidence" value="ECO:0007669"/>
    <property type="project" value="TreeGrafter"/>
</dbReference>
<dbReference type="AlphaFoldDB" id="A0A4Y1QU29"/>
<feature type="region of interest" description="Disordered" evidence="1">
    <location>
        <begin position="65"/>
        <end position="105"/>
    </location>
</feature>
<accession>A0A4Y1QU29</accession>
<reference evidence="2" key="1">
    <citation type="journal article" date="2019" name="Science">
        <title>Mutation of a bHLH transcription factor allowed almond domestication.</title>
        <authorList>
            <person name="Sanchez-Perez R."/>
            <person name="Pavan S."/>
            <person name="Mazzeo R."/>
            <person name="Moldovan C."/>
            <person name="Aiese Cigliano R."/>
            <person name="Del Cueto J."/>
            <person name="Ricciardi F."/>
            <person name="Lotti C."/>
            <person name="Ricciardi L."/>
            <person name="Dicenta F."/>
            <person name="Lopez-Marques R.L."/>
            <person name="Lindberg Moller B."/>
        </authorList>
    </citation>
    <scope>NUCLEOTIDE SEQUENCE</scope>
</reference>
<gene>
    <name evidence="2" type="ORF">Prudu_003925</name>
</gene>
<evidence type="ECO:0000256" key="1">
    <source>
        <dbReference type="SAM" id="MobiDB-lite"/>
    </source>
</evidence>
<name>A0A4Y1QU29_PRUDU</name>
<feature type="non-terminal residue" evidence="2">
    <location>
        <position position="1"/>
    </location>
</feature>
<feature type="non-terminal residue" evidence="2">
    <location>
        <position position="203"/>
    </location>
</feature>
<protein>
    <submittedName>
        <fullName evidence="2">Protein KAKU4</fullName>
    </submittedName>
</protein>
<feature type="compositionally biased region" description="Low complexity" evidence="1">
    <location>
        <begin position="130"/>
        <end position="142"/>
    </location>
</feature>
<feature type="compositionally biased region" description="Acidic residues" evidence="1">
    <location>
        <begin position="143"/>
        <end position="161"/>
    </location>
</feature>
<evidence type="ECO:0000313" key="2">
    <source>
        <dbReference type="EMBL" id="BBG95393.1"/>
    </source>
</evidence>
<dbReference type="PANTHER" id="PTHR33416:SF17">
    <property type="entry name" value="PROTEIN KAKU4"/>
    <property type="match status" value="1"/>
</dbReference>
<organism evidence="2">
    <name type="scientific">Prunus dulcis</name>
    <name type="common">Almond</name>
    <name type="synonym">Amygdalus dulcis</name>
    <dbReference type="NCBI Taxonomy" id="3755"/>
    <lineage>
        <taxon>Eukaryota</taxon>
        <taxon>Viridiplantae</taxon>
        <taxon>Streptophyta</taxon>
        <taxon>Embryophyta</taxon>
        <taxon>Tracheophyta</taxon>
        <taxon>Spermatophyta</taxon>
        <taxon>Magnoliopsida</taxon>
        <taxon>eudicotyledons</taxon>
        <taxon>Gunneridae</taxon>
        <taxon>Pentapetalae</taxon>
        <taxon>rosids</taxon>
        <taxon>fabids</taxon>
        <taxon>Rosales</taxon>
        <taxon>Rosaceae</taxon>
        <taxon>Amygdaloideae</taxon>
        <taxon>Amygdaleae</taxon>
        <taxon>Prunus</taxon>
    </lineage>
</organism>
<dbReference type="GO" id="GO:0071763">
    <property type="term" value="P:nuclear membrane organization"/>
    <property type="evidence" value="ECO:0007669"/>
    <property type="project" value="TreeGrafter"/>
</dbReference>
<sequence>NLKNELNLLKGQKLRYTHKHKTPFLTSISLSLQLTLLSLSLVPSVPIPSLFGFSSRARERMATISRSRQALESRSGGKIVRPRRVAGARTPYDRPRLANPGPENPNWFSRLIYSPTRMIASGAGKIISSVFSPDSSSSSSSEDGTDDEDVDDDDISTQEDDGLNKRNGTSGKLSFFRKEPPATLGKSDNKHVIEQLLMQETFS</sequence>
<feature type="region of interest" description="Disordered" evidence="1">
    <location>
        <begin position="130"/>
        <end position="190"/>
    </location>
</feature>
<proteinExistence type="predicted"/>
<dbReference type="PANTHER" id="PTHR33416">
    <property type="entry name" value="NUCLEAR PORE COMPLEX PROTEIN NUP1"/>
    <property type="match status" value="1"/>
</dbReference>